<dbReference type="Proteomes" id="UP000000560">
    <property type="component" value="Chromosome VIII"/>
</dbReference>
<organism evidence="8 9">
    <name type="scientific">Emericella nidulans (strain FGSC A4 / ATCC 38163 / CBS 112.46 / NRRL 194 / M139)</name>
    <name type="common">Aspergillus nidulans</name>
    <dbReference type="NCBI Taxonomy" id="227321"/>
    <lineage>
        <taxon>Eukaryota</taxon>
        <taxon>Fungi</taxon>
        <taxon>Dikarya</taxon>
        <taxon>Ascomycota</taxon>
        <taxon>Pezizomycotina</taxon>
        <taxon>Eurotiomycetes</taxon>
        <taxon>Eurotiomycetidae</taxon>
        <taxon>Eurotiales</taxon>
        <taxon>Aspergillaceae</taxon>
        <taxon>Aspergillus</taxon>
        <taxon>Aspergillus subgen. Nidulantes</taxon>
    </lineage>
</organism>
<evidence type="ECO:0000256" key="1">
    <source>
        <dbReference type="ARBA" id="ARBA00004123"/>
    </source>
</evidence>
<feature type="compositionally biased region" description="Acidic residues" evidence="6">
    <location>
        <begin position="327"/>
        <end position="347"/>
    </location>
</feature>
<accession>Q5BE66</accession>
<keyword evidence="9" id="KW-1185">Reference proteome</keyword>
<dbReference type="HOGENOM" id="CLU_019106_1_0_1"/>
<dbReference type="STRING" id="227321.Q5BE66"/>
<dbReference type="GO" id="GO:0000462">
    <property type="term" value="P:maturation of SSU-rRNA from tricistronic rRNA transcript (SSU-rRNA, 5.8S rRNA, LSU-rRNA)"/>
    <property type="evidence" value="ECO:0000318"/>
    <property type="project" value="GO_Central"/>
</dbReference>
<feature type="coiled-coil region" evidence="5">
    <location>
        <begin position="137"/>
        <end position="167"/>
    </location>
</feature>
<evidence type="ECO:0000313" key="8">
    <source>
        <dbReference type="EMBL" id="CBF88017.1"/>
    </source>
</evidence>
<feature type="compositionally biased region" description="Basic and acidic residues" evidence="6">
    <location>
        <begin position="15"/>
        <end position="27"/>
    </location>
</feature>
<feature type="compositionally biased region" description="Acidic residues" evidence="6">
    <location>
        <begin position="500"/>
        <end position="509"/>
    </location>
</feature>
<evidence type="ECO:0000256" key="6">
    <source>
        <dbReference type="SAM" id="MobiDB-lite"/>
    </source>
</evidence>
<reference evidence="9" key="2">
    <citation type="journal article" date="2009" name="Fungal Genet. Biol.">
        <title>The 2008 update of the Aspergillus nidulans genome annotation: a community effort.</title>
        <authorList>
            <person name="Wortman J.R."/>
            <person name="Gilsenan J.M."/>
            <person name="Joardar V."/>
            <person name="Deegan J."/>
            <person name="Clutterbuck J."/>
            <person name="Andersen M.R."/>
            <person name="Archer D."/>
            <person name="Bencina M."/>
            <person name="Braus G."/>
            <person name="Coutinho P."/>
            <person name="von Dohren H."/>
            <person name="Doonan J."/>
            <person name="Driessen A.J."/>
            <person name="Durek P."/>
            <person name="Espeso E."/>
            <person name="Fekete E."/>
            <person name="Flipphi M."/>
            <person name="Estrada C.G."/>
            <person name="Geysens S."/>
            <person name="Goldman G."/>
            <person name="de Groot P.W."/>
            <person name="Hansen K."/>
            <person name="Harris S.D."/>
            <person name="Heinekamp T."/>
            <person name="Helmstaedt K."/>
            <person name="Henrissat B."/>
            <person name="Hofmann G."/>
            <person name="Homan T."/>
            <person name="Horio T."/>
            <person name="Horiuchi H."/>
            <person name="James S."/>
            <person name="Jones M."/>
            <person name="Karaffa L."/>
            <person name="Karanyi Z."/>
            <person name="Kato M."/>
            <person name="Keller N."/>
            <person name="Kelly D.E."/>
            <person name="Kiel J.A."/>
            <person name="Kim J.M."/>
            <person name="van der Klei I.J."/>
            <person name="Klis F.M."/>
            <person name="Kovalchuk A."/>
            <person name="Krasevec N."/>
            <person name="Kubicek C.P."/>
            <person name="Liu B."/>
            <person name="Maccabe A."/>
            <person name="Meyer V."/>
            <person name="Mirabito P."/>
            <person name="Miskei M."/>
            <person name="Mos M."/>
            <person name="Mullins J."/>
            <person name="Nelson D.R."/>
            <person name="Nielsen J."/>
            <person name="Oakley B.R."/>
            <person name="Osmani S.A."/>
            <person name="Pakula T."/>
            <person name="Paszewski A."/>
            <person name="Paulsen I."/>
            <person name="Pilsyk S."/>
            <person name="Pocsi I."/>
            <person name="Punt P.J."/>
            <person name="Ram A.F."/>
            <person name="Ren Q."/>
            <person name="Robellet X."/>
            <person name="Robson G."/>
            <person name="Seiboth B."/>
            <person name="van Solingen P."/>
            <person name="Specht T."/>
            <person name="Sun J."/>
            <person name="Taheri-Talesh N."/>
            <person name="Takeshita N."/>
            <person name="Ussery D."/>
            <person name="vanKuyk P.A."/>
            <person name="Visser H."/>
            <person name="van de Vondervoort P.J."/>
            <person name="de Vries R.P."/>
            <person name="Walton J."/>
            <person name="Xiang X."/>
            <person name="Xiong Y."/>
            <person name="Zeng A.P."/>
            <person name="Brandt B.W."/>
            <person name="Cornell M.J."/>
            <person name="van den Hondel C.A."/>
            <person name="Visser J."/>
            <person name="Oliver S.G."/>
            <person name="Turner G."/>
        </authorList>
    </citation>
    <scope>GENOME REANNOTATION</scope>
    <source>
        <strain evidence="9">FGSC A4 / ATCC 38163 / CBS 112.46 / NRRL 194 / M139</strain>
    </source>
</reference>
<protein>
    <submittedName>
        <fullName evidence="8">Sas10/Utp3 family protein (AFU_orthologue AFUA_1G11160)</fullName>
    </submittedName>
</protein>
<feature type="compositionally biased region" description="Basic and acidic residues" evidence="6">
    <location>
        <begin position="510"/>
        <end position="523"/>
    </location>
</feature>
<evidence type="ECO:0000256" key="4">
    <source>
        <dbReference type="ARBA" id="ARBA00023242"/>
    </source>
</evidence>
<dbReference type="GeneID" id="2876938"/>
<dbReference type="VEuPathDB" id="FungiDB:AN1164"/>
<feature type="region of interest" description="Disordered" evidence="6">
    <location>
        <begin position="322"/>
        <end position="366"/>
    </location>
</feature>
<evidence type="ECO:0000259" key="7">
    <source>
        <dbReference type="Pfam" id="PF09368"/>
    </source>
</evidence>
<dbReference type="PANTHER" id="PTHR13237">
    <property type="entry name" value="SOMETHING ABOUT SILENCING PROTEIN 10-RELATED"/>
    <property type="match status" value="1"/>
</dbReference>
<proteinExistence type="inferred from homology"/>
<keyword evidence="3" id="KW-0597">Phosphoprotein</keyword>
<evidence type="ECO:0000256" key="3">
    <source>
        <dbReference type="ARBA" id="ARBA00022553"/>
    </source>
</evidence>
<feature type="domain" description="Sas10 C-terminal" evidence="7">
    <location>
        <begin position="571"/>
        <end position="645"/>
    </location>
</feature>
<feature type="compositionally biased region" description="Acidic residues" evidence="6">
    <location>
        <begin position="28"/>
        <end position="37"/>
    </location>
</feature>
<evidence type="ECO:0000313" key="9">
    <source>
        <dbReference type="Proteomes" id="UP000000560"/>
    </source>
</evidence>
<evidence type="ECO:0000256" key="2">
    <source>
        <dbReference type="ARBA" id="ARBA00010979"/>
    </source>
</evidence>
<dbReference type="PANTHER" id="PTHR13237:SF8">
    <property type="entry name" value="SOMETHING ABOUT SILENCING PROTEIN 10"/>
    <property type="match status" value="1"/>
</dbReference>
<dbReference type="OMA" id="EEYIRPQ"/>
<dbReference type="AlphaFoldDB" id="Q5BE66"/>
<dbReference type="GO" id="GO:0032040">
    <property type="term" value="C:small-subunit processome"/>
    <property type="evidence" value="ECO:0000318"/>
    <property type="project" value="GO_Central"/>
</dbReference>
<feature type="compositionally biased region" description="Basic and acidic residues" evidence="6">
    <location>
        <begin position="348"/>
        <end position="358"/>
    </location>
</feature>
<keyword evidence="4" id="KW-0539">Nucleus</keyword>
<feature type="compositionally biased region" description="Acidic residues" evidence="6">
    <location>
        <begin position="420"/>
        <end position="429"/>
    </location>
</feature>
<dbReference type="eggNOG" id="KOG3118">
    <property type="taxonomic scope" value="Eukaryota"/>
</dbReference>
<feature type="compositionally biased region" description="Acidic residues" evidence="6">
    <location>
        <begin position="60"/>
        <end position="101"/>
    </location>
</feature>
<sequence length="645" mass="72848">MGKKRKAGGRPAAKNTDKEEPYRFDIEERFDDSEDEFQAGRDQILLDEAPEAKRRRKVAEDEEALQLSDEEVLGYESVDEDEDLEDEDEEDEVDYDDDDLEQFSSKSKKKRSGSLGSEEEEEALAAWGSSKKDFYHADQIETEADALEEEEEAKRLQQKHLREINEEDFGFDETEWIESGKDDAKDDTGAMTEVLPQLEITDDMGTEEKLKILKSRYPEFEPLSKDFLDLQPTYHSLTNAAKASTVTEDADHAPVAIIKHRALSAYLGAISMYFMLLTSANETSDNLTALSPAQLRSHPVMNCLVKFRKLWETVKDLAEVESKSQEEIEEDIESDIDVDVPDVDDDATMDKELKSPKEKNKKKLSKAQRIAEAVRAEAEAQRARKLEETEANLAGLSKLVTEQIRKRASQRTNAPTKDADDSDFGDEDALTAKEAEEKAKEKRSLRFYTSQIAQKSNKRTAAGRDAGGDADIPYRERLRDRQARLNAEAEKRGRSKAEGAEELGGDSDDEDHRVAQELRKGGDGESDDDYYDMVAARTNKRKADKKAFAEAQAQAAREGGHVEIQEEIGPDGKRAITYQIEKNKGLAPKRNKLNRNPRVKKRMRFEDKKKKLRSVRQVYKGGEGRGGYAGELTGIKKNLVKSVKL</sequence>
<feature type="compositionally biased region" description="Basic and acidic residues" evidence="6">
    <location>
        <begin position="472"/>
        <end position="499"/>
    </location>
</feature>
<evidence type="ECO:0000256" key="5">
    <source>
        <dbReference type="SAM" id="Coils"/>
    </source>
</evidence>
<feature type="compositionally biased region" description="Basic and acidic residues" evidence="6">
    <location>
        <begin position="430"/>
        <end position="444"/>
    </location>
</feature>
<dbReference type="OrthoDB" id="1924577at2759"/>
<dbReference type="RefSeq" id="XP_658768.1">
    <property type="nucleotide sequence ID" value="XM_653676.2"/>
</dbReference>
<dbReference type="EMBL" id="BN001308">
    <property type="protein sequence ID" value="CBF88017.1"/>
    <property type="molecule type" value="Genomic_DNA"/>
</dbReference>
<dbReference type="Pfam" id="PF09368">
    <property type="entry name" value="Sas10"/>
    <property type="match status" value="1"/>
</dbReference>
<feature type="region of interest" description="Disordered" evidence="6">
    <location>
        <begin position="1"/>
        <end position="134"/>
    </location>
</feature>
<dbReference type="InParanoid" id="Q5BE66"/>
<gene>
    <name evidence="8" type="ORF">ANIA_01164</name>
</gene>
<name>Q5BE66_EMENI</name>
<reference evidence="9" key="1">
    <citation type="journal article" date="2005" name="Nature">
        <title>Sequencing of Aspergillus nidulans and comparative analysis with A. fumigatus and A. oryzae.</title>
        <authorList>
            <person name="Galagan J.E."/>
            <person name="Calvo S.E."/>
            <person name="Cuomo C."/>
            <person name="Ma L.J."/>
            <person name="Wortman J.R."/>
            <person name="Batzoglou S."/>
            <person name="Lee S.I."/>
            <person name="Basturkmen M."/>
            <person name="Spevak C.C."/>
            <person name="Clutterbuck J."/>
            <person name="Kapitonov V."/>
            <person name="Jurka J."/>
            <person name="Scazzocchio C."/>
            <person name="Farman M."/>
            <person name="Butler J."/>
            <person name="Purcell S."/>
            <person name="Harris S."/>
            <person name="Braus G.H."/>
            <person name="Draht O."/>
            <person name="Busch S."/>
            <person name="D'Enfert C."/>
            <person name="Bouchier C."/>
            <person name="Goldman G.H."/>
            <person name="Bell-Pedersen D."/>
            <person name="Griffiths-Jones S."/>
            <person name="Doonan J.H."/>
            <person name="Yu J."/>
            <person name="Vienken K."/>
            <person name="Pain A."/>
            <person name="Freitag M."/>
            <person name="Selker E.U."/>
            <person name="Archer D.B."/>
            <person name="Penalva M.A."/>
            <person name="Oakley B.R."/>
            <person name="Momany M."/>
            <person name="Tanaka T."/>
            <person name="Kumagai T."/>
            <person name="Asai K."/>
            <person name="Machida M."/>
            <person name="Nierman W.C."/>
            <person name="Denning D.W."/>
            <person name="Caddick M."/>
            <person name="Hynes M."/>
            <person name="Paoletti M."/>
            <person name="Fischer R."/>
            <person name="Miller B."/>
            <person name="Dyer P."/>
            <person name="Sachs M.S."/>
            <person name="Osmani S.A."/>
            <person name="Birren B.W."/>
        </authorList>
    </citation>
    <scope>NUCLEOTIDE SEQUENCE [LARGE SCALE GENOMIC DNA]</scope>
    <source>
        <strain evidence="9">FGSC A4 / ATCC 38163 / CBS 112.46 / NRRL 194 / M139</strain>
    </source>
</reference>
<comment type="subcellular location">
    <subcellularLocation>
        <location evidence="1">Nucleus</location>
    </subcellularLocation>
</comment>
<dbReference type="InterPro" id="IPR007146">
    <property type="entry name" value="Sas10/Utp3/C1D"/>
</dbReference>
<dbReference type="Pfam" id="PF04000">
    <property type="entry name" value="Sas10_Utp3"/>
    <property type="match status" value="1"/>
</dbReference>
<dbReference type="FunCoup" id="Q5BE66">
    <property type="interactions" value="368"/>
</dbReference>
<accession>C8VT30</accession>
<keyword evidence="5" id="KW-0175">Coiled coil</keyword>
<dbReference type="KEGG" id="ani:ANIA_01164"/>
<feature type="region of interest" description="Disordered" evidence="6">
    <location>
        <begin position="405"/>
        <end position="531"/>
    </location>
</feature>
<dbReference type="GO" id="GO:0005730">
    <property type="term" value="C:nucleolus"/>
    <property type="evidence" value="ECO:0000318"/>
    <property type="project" value="GO_Central"/>
</dbReference>
<dbReference type="InterPro" id="IPR018972">
    <property type="entry name" value="Sas10_C_dom"/>
</dbReference>
<comment type="similarity">
    <text evidence="2">Belongs to the SAS10 family.</text>
</comment>